<dbReference type="Proteomes" id="UP000253099">
    <property type="component" value="Unassembled WGS sequence"/>
</dbReference>
<accession>A0A366MA03</accession>
<comment type="caution">
    <text evidence="1">The sequence shown here is derived from an EMBL/GenBank/DDBJ whole genome shotgun (WGS) entry which is preliminary data.</text>
</comment>
<evidence type="ECO:0000313" key="1">
    <source>
        <dbReference type="EMBL" id="RBQ23051.1"/>
    </source>
</evidence>
<keyword evidence="2" id="KW-1185">Reference proteome</keyword>
<dbReference type="EMBL" id="NIZT01000029">
    <property type="protein sequence ID" value="RBQ23051.1"/>
    <property type="molecule type" value="Genomic_DNA"/>
</dbReference>
<sequence>MLNSLEKFKTSWMIILKKLVNNIIELSIDEIDKFNFHYGEFEGLKIIEDEVEYEFLFRFSKEKHDLICFRSDAIDRNGPNALDPPIFSRHSWNNHFKESVLYYNDTTLYR</sequence>
<evidence type="ECO:0000313" key="2">
    <source>
        <dbReference type="Proteomes" id="UP000253099"/>
    </source>
</evidence>
<dbReference type="AlphaFoldDB" id="A0A366MA03"/>
<gene>
    <name evidence="1" type="ORF">ALNOE001_11740</name>
</gene>
<reference evidence="1 2" key="1">
    <citation type="submission" date="2018-06" db="EMBL/GenBank/DDBJ databases">
        <title>Genomic insight into two independent archaeal endosymbiosis events.</title>
        <authorList>
            <person name="Lind A.E."/>
            <person name="Lewis W.H."/>
            <person name="Spang A."/>
            <person name="Guy L."/>
            <person name="Embley M.T."/>
            <person name="Ettema T.J.G."/>
        </authorList>
    </citation>
    <scope>NUCLEOTIDE SEQUENCE [LARGE SCALE GENOMIC DNA]</scope>
    <source>
        <strain evidence="1">NOE</strain>
    </source>
</reference>
<protein>
    <submittedName>
        <fullName evidence="1">Uncharacterized protein</fullName>
    </submittedName>
</protein>
<name>A0A366MA03_9EURY</name>
<proteinExistence type="predicted"/>
<organism evidence="1 2">
    <name type="scientific">Candidatus Methanobinarius endosymbioticus</name>
    <dbReference type="NCBI Taxonomy" id="2006182"/>
    <lineage>
        <taxon>Archaea</taxon>
        <taxon>Methanobacteriati</taxon>
        <taxon>Methanobacteriota</taxon>
        <taxon>Methanomada group</taxon>
        <taxon>Methanobacteria</taxon>
        <taxon>Methanobacteriales</taxon>
        <taxon>Methanobacteriaceae</taxon>
        <taxon>Candidatus Methanobinarius</taxon>
    </lineage>
</organism>